<comment type="catalytic activity">
    <reaction evidence="7">
        <text>RX + glutathione = an S-substituted glutathione + a halide anion + H(+)</text>
        <dbReference type="Rhea" id="RHEA:16437"/>
        <dbReference type="ChEBI" id="CHEBI:15378"/>
        <dbReference type="ChEBI" id="CHEBI:16042"/>
        <dbReference type="ChEBI" id="CHEBI:17792"/>
        <dbReference type="ChEBI" id="CHEBI:57925"/>
        <dbReference type="ChEBI" id="CHEBI:90779"/>
        <dbReference type="EC" id="2.5.1.18"/>
    </reaction>
</comment>
<sequence length="242" mass="27953">MPLELFLDLHSQPCRSVFMFAKKNNIPFEFKEINLTAGQQYGEEFGKISILRKVPVMRDGDFVLTESIAILKYLAEKFRTPDHWYPAELQKRARVNEYLAWQHTAIRAHGSKVFWFRSMVPIIIGTEVPKEKMDSAMEDLNTSLKLFEEKFLQDRAFIVGDQISLADLVALVEIIQPVGTGVDLFKDRPRLSAWSDRVKKEMGVALFDEAHAVIMNVQNLPQVFQDNGMLEFLKPKLQKMFN</sequence>
<dbReference type="FunFam" id="3.40.30.10:FF:000176">
    <property type="entry name" value="Glutathione S-transferase theta-1"/>
    <property type="match status" value="1"/>
</dbReference>
<accession>A0A9Q1DA40</accession>
<dbReference type="EMBL" id="JAFJMO010000011">
    <property type="protein sequence ID" value="KAJ8263309.1"/>
    <property type="molecule type" value="Genomic_DNA"/>
</dbReference>
<dbReference type="GO" id="GO:0005737">
    <property type="term" value="C:cytoplasm"/>
    <property type="evidence" value="ECO:0007669"/>
    <property type="project" value="UniProtKB-SubCell"/>
</dbReference>
<dbReference type="SUPFAM" id="SSF52833">
    <property type="entry name" value="Thioredoxin-like"/>
    <property type="match status" value="1"/>
</dbReference>
<dbReference type="OrthoDB" id="422574at2759"/>
<feature type="domain" description="GST C-terminal" evidence="9">
    <location>
        <begin position="88"/>
        <end position="223"/>
    </location>
</feature>
<dbReference type="InterPro" id="IPR004046">
    <property type="entry name" value="GST_C"/>
</dbReference>
<dbReference type="InterPro" id="IPR051369">
    <property type="entry name" value="GST_Theta"/>
</dbReference>
<evidence type="ECO:0000313" key="10">
    <source>
        <dbReference type="EMBL" id="KAJ8263309.1"/>
    </source>
</evidence>
<protein>
    <recommendedName>
        <fullName evidence="4">glutathione transferase</fullName>
        <ecNumber evidence="4">2.5.1.18</ecNumber>
    </recommendedName>
</protein>
<dbReference type="Gene3D" id="1.20.1050.10">
    <property type="match status" value="1"/>
</dbReference>
<proteinExistence type="inferred from homology"/>
<dbReference type="Gene3D" id="3.40.30.10">
    <property type="entry name" value="Glutaredoxin"/>
    <property type="match status" value="1"/>
</dbReference>
<dbReference type="PROSITE" id="PS50404">
    <property type="entry name" value="GST_NTER"/>
    <property type="match status" value="1"/>
</dbReference>
<organism evidence="10 11">
    <name type="scientific">Conger conger</name>
    <name type="common">Conger eel</name>
    <name type="synonym">Muraena conger</name>
    <dbReference type="NCBI Taxonomy" id="82655"/>
    <lineage>
        <taxon>Eukaryota</taxon>
        <taxon>Metazoa</taxon>
        <taxon>Chordata</taxon>
        <taxon>Craniata</taxon>
        <taxon>Vertebrata</taxon>
        <taxon>Euteleostomi</taxon>
        <taxon>Actinopterygii</taxon>
        <taxon>Neopterygii</taxon>
        <taxon>Teleostei</taxon>
        <taxon>Anguilliformes</taxon>
        <taxon>Congridae</taxon>
        <taxon>Conger</taxon>
    </lineage>
</organism>
<keyword evidence="5" id="KW-0963">Cytoplasm</keyword>
<evidence type="ECO:0000256" key="2">
    <source>
        <dbReference type="ARBA" id="ARBA00009899"/>
    </source>
</evidence>
<dbReference type="GO" id="GO:0004364">
    <property type="term" value="F:glutathione transferase activity"/>
    <property type="evidence" value="ECO:0007669"/>
    <property type="project" value="UniProtKB-EC"/>
</dbReference>
<dbReference type="EC" id="2.5.1.18" evidence="4"/>
<comment type="subunit">
    <text evidence="3">Homodimer.</text>
</comment>
<dbReference type="CDD" id="cd03050">
    <property type="entry name" value="GST_N_Theta"/>
    <property type="match status" value="1"/>
</dbReference>
<dbReference type="SUPFAM" id="SSF47616">
    <property type="entry name" value="GST C-terminal domain-like"/>
    <property type="match status" value="1"/>
</dbReference>
<dbReference type="GO" id="GO:0006749">
    <property type="term" value="P:glutathione metabolic process"/>
    <property type="evidence" value="ECO:0007669"/>
    <property type="project" value="TreeGrafter"/>
</dbReference>
<dbReference type="PANTHER" id="PTHR43917">
    <property type="match status" value="1"/>
</dbReference>
<feature type="domain" description="GST N-terminal" evidence="8">
    <location>
        <begin position="1"/>
        <end position="82"/>
    </location>
</feature>
<evidence type="ECO:0000256" key="3">
    <source>
        <dbReference type="ARBA" id="ARBA00011738"/>
    </source>
</evidence>
<evidence type="ECO:0000313" key="11">
    <source>
        <dbReference type="Proteomes" id="UP001152803"/>
    </source>
</evidence>
<dbReference type="PROSITE" id="PS50405">
    <property type="entry name" value="GST_CTER"/>
    <property type="match status" value="1"/>
</dbReference>
<gene>
    <name evidence="10" type="ORF">COCON_G00157660</name>
</gene>
<comment type="similarity">
    <text evidence="2">Belongs to the GST superfamily. Theta family.</text>
</comment>
<dbReference type="CDD" id="cd03183">
    <property type="entry name" value="GST_C_Theta"/>
    <property type="match status" value="1"/>
</dbReference>
<dbReference type="AlphaFoldDB" id="A0A9Q1DA40"/>
<dbReference type="SFLD" id="SFLDS00019">
    <property type="entry name" value="Glutathione_Transferase_(cytos"/>
    <property type="match status" value="1"/>
</dbReference>
<dbReference type="InterPro" id="IPR040075">
    <property type="entry name" value="GST_N_Theta"/>
</dbReference>
<dbReference type="FunFam" id="1.20.1050.10:FF:000008">
    <property type="entry name" value="Glutathione S-transferase theta-1"/>
    <property type="match status" value="1"/>
</dbReference>
<dbReference type="SFLD" id="SFLDG00358">
    <property type="entry name" value="Main_(cytGST)"/>
    <property type="match status" value="1"/>
</dbReference>
<keyword evidence="11" id="KW-1185">Reference proteome</keyword>
<reference evidence="10" key="1">
    <citation type="journal article" date="2023" name="Science">
        <title>Genome structures resolve the early diversification of teleost fishes.</title>
        <authorList>
            <person name="Parey E."/>
            <person name="Louis A."/>
            <person name="Montfort J."/>
            <person name="Bouchez O."/>
            <person name="Roques C."/>
            <person name="Iampietro C."/>
            <person name="Lluch J."/>
            <person name="Castinel A."/>
            <person name="Donnadieu C."/>
            <person name="Desvignes T."/>
            <person name="Floi Bucao C."/>
            <person name="Jouanno E."/>
            <person name="Wen M."/>
            <person name="Mejri S."/>
            <person name="Dirks R."/>
            <person name="Jansen H."/>
            <person name="Henkel C."/>
            <person name="Chen W.J."/>
            <person name="Zahm M."/>
            <person name="Cabau C."/>
            <person name="Klopp C."/>
            <person name="Thompson A.W."/>
            <person name="Robinson-Rechavi M."/>
            <person name="Braasch I."/>
            <person name="Lecointre G."/>
            <person name="Bobe J."/>
            <person name="Postlethwait J.H."/>
            <person name="Berthelot C."/>
            <person name="Roest Crollius H."/>
            <person name="Guiguen Y."/>
        </authorList>
    </citation>
    <scope>NUCLEOTIDE SEQUENCE</scope>
    <source>
        <strain evidence="10">Concon-B</strain>
    </source>
</reference>
<dbReference type="InterPro" id="IPR010987">
    <property type="entry name" value="Glutathione-S-Trfase_C-like"/>
</dbReference>
<dbReference type="Proteomes" id="UP001152803">
    <property type="component" value="Unassembled WGS sequence"/>
</dbReference>
<dbReference type="InterPro" id="IPR004045">
    <property type="entry name" value="Glutathione_S-Trfase_N"/>
</dbReference>
<evidence type="ECO:0000256" key="6">
    <source>
        <dbReference type="ARBA" id="ARBA00022679"/>
    </source>
</evidence>
<evidence type="ECO:0000256" key="5">
    <source>
        <dbReference type="ARBA" id="ARBA00022490"/>
    </source>
</evidence>
<name>A0A9Q1DA40_CONCO</name>
<evidence type="ECO:0000259" key="8">
    <source>
        <dbReference type="PROSITE" id="PS50404"/>
    </source>
</evidence>
<comment type="subcellular location">
    <subcellularLocation>
        <location evidence="1">Cytoplasm</location>
    </subcellularLocation>
</comment>
<dbReference type="InterPro" id="IPR036282">
    <property type="entry name" value="Glutathione-S-Trfase_C_sf"/>
</dbReference>
<dbReference type="SFLD" id="SFLDG01153">
    <property type="entry name" value="Main.4:_Theta-like"/>
    <property type="match status" value="1"/>
</dbReference>
<dbReference type="Pfam" id="PF00043">
    <property type="entry name" value="GST_C"/>
    <property type="match status" value="1"/>
</dbReference>
<evidence type="ECO:0000256" key="4">
    <source>
        <dbReference type="ARBA" id="ARBA00012452"/>
    </source>
</evidence>
<keyword evidence="6" id="KW-0808">Transferase</keyword>
<dbReference type="InterPro" id="IPR040077">
    <property type="entry name" value="GST_C_Theta"/>
</dbReference>
<evidence type="ECO:0000256" key="7">
    <source>
        <dbReference type="ARBA" id="ARBA00047960"/>
    </source>
</evidence>
<dbReference type="InterPro" id="IPR040079">
    <property type="entry name" value="Glutathione_S-Trfase"/>
</dbReference>
<evidence type="ECO:0000256" key="1">
    <source>
        <dbReference type="ARBA" id="ARBA00004496"/>
    </source>
</evidence>
<evidence type="ECO:0000259" key="9">
    <source>
        <dbReference type="PROSITE" id="PS50405"/>
    </source>
</evidence>
<comment type="caution">
    <text evidence="10">The sequence shown here is derived from an EMBL/GenBank/DDBJ whole genome shotgun (WGS) entry which is preliminary data.</text>
</comment>
<dbReference type="Pfam" id="PF02798">
    <property type="entry name" value="GST_N"/>
    <property type="match status" value="1"/>
</dbReference>
<dbReference type="InterPro" id="IPR036249">
    <property type="entry name" value="Thioredoxin-like_sf"/>
</dbReference>
<dbReference type="PANTHER" id="PTHR43917:SF9">
    <property type="entry name" value="GLUTATHIONE S-TRANSFERASE THETA-1"/>
    <property type="match status" value="1"/>
</dbReference>